<dbReference type="OrthoDB" id="3909749at2759"/>
<keyword evidence="3" id="KW-1185">Reference proteome</keyword>
<gene>
    <name evidence="2" type="ORF">E6O75_ATG07649</name>
</gene>
<protein>
    <submittedName>
        <fullName evidence="2">Uncharacterized protein</fullName>
    </submittedName>
</protein>
<reference evidence="2 3" key="1">
    <citation type="submission" date="2019-04" db="EMBL/GenBank/DDBJ databases">
        <title>High contiguity whole genome sequence and gene annotation resource for two Venturia nashicola isolates.</title>
        <authorList>
            <person name="Prokchorchik M."/>
            <person name="Won K."/>
            <person name="Lee Y."/>
            <person name="Choi E.D."/>
            <person name="Segonzac C."/>
            <person name="Sohn K.H."/>
        </authorList>
    </citation>
    <scope>NUCLEOTIDE SEQUENCE [LARGE SCALE GENOMIC DNA]</scope>
    <source>
        <strain evidence="2 3">PRI2</strain>
    </source>
</reference>
<proteinExistence type="predicted"/>
<comment type="caution">
    <text evidence="2">The sequence shown here is derived from an EMBL/GenBank/DDBJ whole genome shotgun (WGS) entry which is preliminary data.</text>
</comment>
<dbReference type="AlphaFoldDB" id="A0A4Z1NYD0"/>
<sequence>MLFTSLLLPVAASAAVLNQRETKIGQQTNVVVEKLVPQYRKTANRNLYKLGPFTIRGSTAGSGGRDSTFGGQGFWPKVAPGQFCNTGGQACTVLAGKVGLQFANQDDVKAGKKAGPENGIYIHHILTSDSTKKEKPWISNCGSKTMPALNIAGILGGTAFVGTGEDSSADGAVYTSEDGARNSGFHIGERDGFSVWAQLVNYNKEDKAVYVTYDLEWVPGKLGDDVKTATLTATCGGSPMIKLSNNGPTTTNSTAFTFLQDGQLLGGRGHLHDGGVQMDMKINGKFLCSSEAIYGDASESGSEMGGHSHGDKKAAPGGAGGAASGMAGMGHARRTELDAPKSGSPAIKTITGMTTCKGPFEVKKGDTLAMSAVYDLKAHPLRVSLSGSKAADVMGMWGISFAAKPEGGVKTI</sequence>
<evidence type="ECO:0000256" key="1">
    <source>
        <dbReference type="SAM" id="MobiDB-lite"/>
    </source>
</evidence>
<evidence type="ECO:0000313" key="3">
    <source>
        <dbReference type="Proteomes" id="UP000298493"/>
    </source>
</evidence>
<feature type="region of interest" description="Disordered" evidence="1">
    <location>
        <begin position="298"/>
        <end position="328"/>
    </location>
</feature>
<accession>A0A4Z1NYD0</accession>
<organism evidence="2 3">
    <name type="scientific">Venturia nashicola</name>
    <dbReference type="NCBI Taxonomy" id="86259"/>
    <lineage>
        <taxon>Eukaryota</taxon>
        <taxon>Fungi</taxon>
        <taxon>Dikarya</taxon>
        <taxon>Ascomycota</taxon>
        <taxon>Pezizomycotina</taxon>
        <taxon>Dothideomycetes</taxon>
        <taxon>Pleosporomycetidae</taxon>
        <taxon>Venturiales</taxon>
        <taxon>Venturiaceae</taxon>
        <taxon>Venturia</taxon>
    </lineage>
</organism>
<dbReference type="Proteomes" id="UP000298493">
    <property type="component" value="Unassembled WGS sequence"/>
</dbReference>
<name>A0A4Z1NYD0_9PEZI</name>
<evidence type="ECO:0000313" key="2">
    <source>
        <dbReference type="EMBL" id="TID20189.1"/>
    </source>
</evidence>
<dbReference type="STRING" id="86259.A0A4Z1NYD0"/>
<dbReference type="EMBL" id="SNSC02000011">
    <property type="protein sequence ID" value="TID20189.1"/>
    <property type="molecule type" value="Genomic_DNA"/>
</dbReference>